<evidence type="ECO:0000313" key="2">
    <source>
        <dbReference type="EMBL" id="PAM73122.1"/>
    </source>
</evidence>
<comment type="caution">
    <text evidence="2">The sequence shown here is derived from an EMBL/GenBank/DDBJ whole genome shotgun (WGS) entry which is preliminary data.</text>
</comment>
<dbReference type="RefSeq" id="WP_095377362.1">
    <property type="nucleotide sequence ID" value="NZ_NJGC01000004.1"/>
</dbReference>
<accession>A0A270NPD9</accession>
<proteinExistence type="predicted"/>
<evidence type="ECO:0000313" key="3">
    <source>
        <dbReference type="Proteomes" id="UP000216433"/>
    </source>
</evidence>
<reference evidence="2 3" key="1">
    <citation type="submission" date="2017-06" db="EMBL/GenBank/DDBJ databases">
        <title>Genome sequencing and assembly of Stenotrophomonas maltophilia DF07.</title>
        <authorList>
            <person name="Iyer R."/>
        </authorList>
    </citation>
    <scope>NUCLEOTIDE SEQUENCE [LARGE SCALE GENOMIC DNA]</scope>
    <source>
        <strain evidence="2 3">DF07</strain>
    </source>
</reference>
<name>A0A270NPD9_STEMA</name>
<dbReference type="Pfam" id="PF14213">
    <property type="entry name" value="DUF4325"/>
    <property type="match status" value="1"/>
</dbReference>
<evidence type="ECO:0000259" key="1">
    <source>
        <dbReference type="Pfam" id="PF14213"/>
    </source>
</evidence>
<dbReference type="EMBL" id="NJGC01000004">
    <property type="protein sequence ID" value="PAM73122.1"/>
    <property type="molecule type" value="Genomic_DNA"/>
</dbReference>
<organism evidence="2 3">
    <name type="scientific">Stenotrophomonas maltophilia</name>
    <name type="common">Pseudomonas maltophilia</name>
    <name type="synonym">Xanthomonas maltophilia</name>
    <dbReference type="NCBI Taxonomy" id="40324"/>
    <lineage>
        <taxon>Bacteria</taxon>
        <taxon>Pseudomonadati</taxon>
        <taxon>Pseudomonadota</taxon>
        <taxon>Gammaproteobacteria</taxon>
        <taxon>Lysobacterales</taxon>
        <taxon>Lysobacteraceae</taxon>
        <taxon>Stenotrophomonas</taxon>
        <taxon>Stenotrophomonas maltophilia group</taxon>
    </lineage>
</organism>
<dbReference type="InterPro" id="IPR025474">
    <property type="entry name" value="DUF4325"/>
</dbReference>
<protein>
    <submittedName>
        <fullName evidence="2">DUF4325 domain-containing protein</fullName>
    </submittedName>
</protein>
<sequence length="113" mass="12399">MVTNQTKTIDIAKDFSPVPAGRHVSDGDYSGEFFRTSILRPALNSFATVEVVLDNTEGFGSSFLEEAFGGLIRDGLSAQYINEHLFLIANSPAGKRYKAKIRQYIADASKLSH</sequence>
<gene>
    <name evidence="2" type="ORF">CEK00_04555</name>
</gene>
<feature type="domain" description="DUF4325" evidence="1">
    <location>
        <begin position="30"/>
        <end position="92"/>
    </location>
</feature>
<dbReference type="Proteomes" id="UP000216433">
    <property type="component" value="Unassembled WGS sequence"/>
</dbReference>
<dbReference type="AlphaFoldDB" id="A0A270NPD9"/>